<proteinExistence type="predicted"/>
<dbReference type="EMBL" id="CAJVPP010001568">
    <property type="protein sequence ID" value="CAG8562357.1"/>
    <property type="molecule type" value="Genomic_DNA"/>
</dbReference>
<gene>
    <name evidence="3" type="ORF">FMOSSE_LOCUS7023</name>
</gene>
<dbReference type="Gene3D" id="1.10.30.10">
    <property type="entry name" value="High mobility group box domain"/>
    <property type="match status" value="1"/>
</dbReference>
<feature type="DNA-binding region" description="HMG box" evidence="1">
    <location>
        <begin position="26"/>
        <end position="75"/>
    </location>
</feature>
<dbReference type="Proteomes" id="UP000789375">
    <property type="component" value="Unassembled WGS sequence"/>
</dbReference>
<sequence>MDRNQNQIIFHFFDPETLNTSEIKPKKRTPNMFISYRNEMMKDRPLNIPMTKFSRMVSKEWKKLSEYEKAKWQRKYHISRDATVTDQNTDIAKCENLKLQDEKSQSGGYASESEVALLISPYPEILKNDFYLPMII</sequence>
<organism evidence="3 4">
    <name type="scientific">Funneliformis mosseae</name>
    <name type="common">Endomycorrhizal fungus</name>
    <name type="synonym">Glomus mosseae</name>
    <dbReference type="NCBI Taxonomy" id="27381"/>
    <lineage>
        <taxon>Eukaryota</taxon>
        <taxon>Fungi</taxon>
        <taxon>Fungi incertae sedis</taxon>
        <taxon>Mucoromycota</taxon>
        <taxon>Glomeromycotina</taxon>
        <taxon>Glomeromycetes</taxon>
        <taxon>Glomerales</taxon>
        <taxon>Glomeraceae</taxon>
        <taxon>Funneliformis</taxon>
    </lineage>
</organism>
<keyword evidence="4" id="KW-1185">Reference proteome</keyword>
<accession>A0A9N9BDT4</accession>
<evidence type="ECO:0000256" key="1">
    <source>
        <dbReference type="PROSITE-ProRule" id="PRU00267"/>
    </source>
</evidence>
<dbReference type="Pfam" id="PF09011">
    <property type="entry name" value="HMG_box_2"/>
    <property type="match status" value="1"/>
</dbReference>
<dbReference type="GO" id="GO:0003677">
    <property type="term" value="F:DNA binding"/>
    <property type="evidence" value="ECO:0007669"/>
    <property type="project" value="UniProtKB-UniRule"/>
</dbReference>
<feature type="domain" description="HMG box" evidence="2">
    <location>
        <begin position="26"/>
        <end position="75"/>
    </location>
</feature>
<dbReference type="InterPro" id="IPR036910">
    <property type="entry name" value="HMG_box_dom_sf"/>
</dbReference>
<comment type="caution">
    <text evidence="3">The sequence shown here is derived from an EMBL/GenBank/DDBJ whole genome shotgun (WGS) entry which is preliminary data.</text>
</comment>
<dbReference type="SUPFAM" id="SSF47095">
    <property type="entry name" value="HMG-box"/>
    <property type="match status" value="1"/>
</dbReference>
<protein>
    <submittedName>
        <fullName evidence="3">14601_t:CDS:1</fullName>
    </submittedName>
</protein>
<keyword evidence="1" id="KW-0539">Nucleus</keyword>
<evidence type="ECO:0000313" key="3">
    <source>
        <dbReference type="EMBL" id="CAG8562357.1"/>
    </source>
</evidence>
<dbReference type="GO" id="GO:0005634">
    <property type="term" value="C:nucleus"/>
    <property type="evidence" value="ECO:0007669"/>
    <property type="project" value="UniProtKB-UniRule"/>
</dbReference>
<evidence type="ECO:0000313" key="4">
    <source>
        <dbReference type="Proteomes" id="UP000789375"/>
    </source>
</evidence>
<evidence type="ECO:0000259" key="2">
    <source>
        <dbReference type="PROSITE" id="PS50118"/>
    </source>
</evidence>
<dbReference type="InterPro" id="IPR009071">
    <property type="entry name" value="HMG_box_dom"/>
</dbReference>
<dbReference type="PROSITE" id="PS50118">
    <property type="entry name" value="HMG_BOX_2"/>
    <property type="match status" value="1"/>
</dbReference>
<dbReference type="AlphaFoldDB" id="A0A9N9BDT4"/>
<reference evidence="3" key="1">
    <citation type="submission" date="2021-06" db="EMBL/GenBank/DDBJ databases">
        <authorList>
            <person name="Kallberg Y."/>
            <person name="Tangrot J."/>
            <person name="Rosling A."/>
        </authorList>
    </citation>
    <scope>NUCLEOTIDE SEQUENCE</scope>
    <source>
        <strain evidence="3">87-6 pot B 2015</strain>
    </source>
</reference>
<keyword evidence="1" id="KW-0238">DNA-binding</keyword>
<name>A0A9N9BDT4_FUNMO</name>